<dbReference type="EMBL" id="SOZD01000004">
    <property type="protein sequence ID" value="TFF22046.1"/>
    <property type="molecule type" value="Genomic_DNA"/>
</dbReference>
<evidence type="ECO:0000256" key="2">
    <source>
        <dbReference type="ARBA" id="ARBA00023002"/>
    </source>
</evidence>
<dbReference type="PRINTS" id="PR00081">
    <property type="entry name" value="GDHRDH"/>
</dbReference>
<dbReference type="AlphaFoldDB" id="A0A4Y8RI09"/>
<gene>
    <name evidence="4" type="ORF">E3C22_15480</name>
</gene>
<dbReference type="NCBIfam" id="NF004779">
    <property type="entry name" value="PRK06125.1"/>
    <property type="match status" value="1"/>
</dbReference>
<name>A0A4Y8RI09_9HYPH</name>
<dbReference type="PANTHER" id="PTHR43477">
    <property type="entry name" value="DIHYDROANTICAPSIN 7-DEHYDROGENASE"/>
    <property type="match status" value="1"/>
</dbReference>
<organism evidence="4 5">
    <name type="scientific">Jiella endophytica</name>
    <dbReference type="NCBI Taxonomy" id="2558362"/>
    <lineage>
        <taxon>Bacteria</taxon>
        <taxon>Pseudomonadati</taxon>
        <taxon>Pseudomonadota</taxon>
        <taxon>Alphaproteobacteria</taxon>
        <taxon>Hyphomicrobiales</taxon>
        <taxon>Aurantimonadaceae</taxon>
        <taxon>Jiella</taxon>
    </lineage>
</organism>
<protein>
    <submittedName>
        <fullName evidence="4">SDR family NAD(P)-dependent oxidoreductase</fullName>
    </submittedName>
</protein>
<evidence type="ECO:0000313" key="4">
    <source>
        <dbReference type="EMBL" id="TFF22046.1"/>
    </source>
</evidence>
<reference evidence="4 5" key="1">
    <citation type="submission" date="2019-03" db="EMBL/GenBank/DDBJ databases">
        <title>Jiella endophytica sp. nov., a novel endophytic bacterium isolated from root of Ficus microcarpa Linn. f.</title>
        <authorList>
            <person name="Tuo L."/>
        </authorList>
    </citation>
    <scope>NUCLEOTIDE SEQUENCE [LARGE SCALE GENOMIC DNA]</scope>
    <source>
        <strain evidence="4 5">CBS5Q-3</strain>
    </source>
</reference>
<comment type="caution">
    <text evidence="4">The sequence shown here is derived from an EMBL/GenBank/DDBJ whole genome shotgun (WGS) entry which is preliminary data.</text>
</comment>
<dbReference type="Gene3D" id="3.40.50.720">
    <property type="entry name" value="NAD(P)-binding Rossmann-like Domain"/>
    <property type="match status" value="1"/>
</dbReference>
<evidence type="ECO:0000256" key="1">
    <source>
        <dbReference type="ARBA" id="ARBA00006484"/>
    </source>
</evidence>
<dbReference type="SUPFAM" id="SSF51735">
    <property type="entry name" value="NAD(P)-binding Rossmann-fold domains"/>
    <property type="match status" value="1"/>
</dbReference>
<keyword evidence="5" id="KW-1185">Reference proteome</keyword>
<dbReference type="InterPro" id="IPR002347">
    <property type="entry name" value="SDR_fam"/>
</dbReference>
<dbReference type="InterPro" id="IPR051122">
    <property type="entry name" value="SDR_DHRS6-like"/>
</dbReference>
<dbReference type="Pfam" id="PF00106">
    <property type="entry name" value="adh_short"/>
    <property type="match status" value="1"/>
</dbReference>
<keyword evidence="3" id="KW-0520">NAD</keyword>
<sequence length="256" mass="27085">MDLQLAGQRILVTGGSKGIGFAIAELFAAEGADIMIVGRDEARLAAAKDRLATLGTAITAHACDIGDASARKSLIETAGEIDVLVNCAGAIPGGDLFALPIETWQESWQLKVFGYIDMTRLALEGMKARGSGTIVNIIGDLGRSPRFDYVCGSTANAALIAFTEAVGAKSTDWNVRVFGVNPSGTKTDRVVQVARKRAESAMGDPERWPEILANLPFGRLAEPEEIARMVVMLASPLAGYLSGTVVDVDAGLRHRK</sequence>
<proteinExistence type="inferred from homology"/>
<dbReference type="GO" id="GO:0016491">
    <property type="term" value="F:oxidoreductase activity"/>
    <property type="evidence" value="ECO:0007669"/>
    <property type="project" value="UniProtKB-KW"/>
</dbReference>
<dbReference type="Proteomes" id="UP000298179">
    <property type="component" value="Unassembled WGS sequence"/>
</dbReference>
<dbReference type="InterPro" id="IPR036291">
    <property type="entry name" value="NAD(P)-bd_dom_sf"/>
</dbReference>
<evidence type="ECO:0000256" key="3">
    <source>
        <dbReference type="ARBA" id="ARBA00023027"/>
    </source>
</evidence>
<comment type="similarity">
    <text evidence="1">Belongs to the short-chain dehydrogenases/reductases (SDR) family.</text>
</comment>
<dbReference type="PANTHER" id="PTHR43477:SF4">
    <property type="entry name" value="DEHYDROGENASE_REDUCTASE SDR FAMILY MEMBER 6"/>
    <property type="match status" value="1"/>
</dbReference>
<dbReference type="RefSeq" id="WP_134762929.1">
    <property type="nucleotide sequence ID" value="NZ_SOZD01000004.1"/>
</dbReference>
<keyword evidence="2" id="KW-0560">Oxidoreductase</keyword>
<evidence type="ECO:0000313" key="5">
    <source>
        <dbReference type="Proteomes" id="UP000298179"/>
    </source>
</evidence>
<dbReference type="OrthoDB" id="9793325at2"/>
<accession>A0A4Y8RI09</accession>